<dbReference type="InterPro" id="IPR022573">
    <property type="entry name" value="DUF2887"/>
</dbReference>
<reference evidence="3 4" key="1">
    <citation type="journal article" date="2021" name="Int. J. Syst. Evol. Microbiol.">
        <title>Amazonocrinis nigriterrae gen. nov., sp. nov., Atlanticothrix silvestris gen. nov., sp. nov. and Dendronalium phyllosphericum gen. nov., sp. nov., nostocacean cyanobacteria from Brazilian environments.</title>
        <authorList>
            <person name="Alvarenga D.O."/>
            <person name="Andreote A.P.D."/>
            <person name="Branco L.H.Z."/>
            <person name="Delbaje E."/>
            <person name="Cruz R.B."/>
            <person name="Varani A.M."/>
            <person name="Fiore M.F."/>
        </authorList>
    </citation>
    <scope>NUCLEOTIDE SEQUENCE [LARGE SCALE GENOMIC DNA]</scope>
    <source>
        <strain evidence="3 4">CENA369</strain>
    </source>
</reference>
<evidence type="ECO:0000313" key="3">
    <source>
        <dbReference type="EMBL" id="MBH8576153.1"/>
    </source>
</evidence>
<dbReference type="PANTHER" id="PTHR35586:SF2">
    <property type="entry name" value="SLL1542 PROTEIN"/>
    <property type="match status" value="1"/>
</dbReference>
<gene>
    <name evidence="3" type="ORF">I8752_24800</name>
</gene>
<dbReference type="RefSeq" id="WP_214434894.1">
    <property type="nucleotide sequence ID" value="NZ_CAWPUQ010000151.1"/>
</dbReference>
<dbReference type="Pfam" id="PF14261">
    <property type="entry name" value="DUF4351"/>
    <property type="match status" value="1"/>
</dbReference>
<feature type="domain" description="DUF4351" evidence="2">
    <location>
        <begin position="266"/>
        <end position="324"/>
    </location>
</feature>
<accession>A0A8J7I8G7</accession>
<organism evidence="3 4">
    <name type="scientific">Dendronalium phyllosphericum CENA369</name>
    <dbReference type="NCBI Taxonomy" id="1725256"/>
    <lineage>
        <taxon>Bacteria</taxon>
        <taxon>Bacillati</taxon>
        <taxon>Cyanobacteriota</taxon>
        <taxon>Cyanophyceae</taxon>
        <taxon>Nostocales</taxon>
        <taxon>Nostocaceae</taxon>
        <taxon>Dendronalium</taxon>
        <taxon>Dendronalium phyllosphericum</taxon>
    </lineage>
</organism>
<name>A0A8J7I8G7_9NOST</name>
<sequence>MKTDSIFYKLFQTFPSAFFELINLEASEANVYSFASVELKQTSFRIDGVFLPIANAGDGLLNDYPSLTQAAQTPSTVTPTANSDRPIYFVEVQFQKDVEFYARLFSEIFLYLRLYTPTKPWRAVVIFPRRSIEPTKVEPYQVLLDSQLVTRLYLNELGNQAEQSLGVGIIKLVVESKKQTPIYAKNLITRTRTELGNTALMQQVLDLIETIVLYKLPRISRQELMKMFGLDTFDIKTTRFYEEVREEVKEEVREEVKEEVREEVKEEVRQTQTLEVAMRQLRRRIGDVDRQLQERISQLSVEQLENLAEALLDFTTQEDLATWLRSNYNQP</sequence>
<dbReference type="PANTHER" id="PTHR35586">
    <property type="entry name" value="SLL1691 PROTEIN"/>
    <property type="match status" value="1"/>
</dbReference>
<protein>
    <submittedName>
        <fullName evidence="3">DUF2887 domain-containing protein</fullName>
    </submittedName>
</protein>
<dbReference type="EMBL" id="JAECZA010000224">
    <property type="protein sequence ID" value="MBH8576153.1"/>
    <property type="molecule type" value="Genomic_DNA"/>
</dbReference>
<evidence type="ECO:0000256" key="1">
    <source>
        <dbReference type="SAM" id="Coils"/>
    </source>
</evidence>
<dbReference type="AlphaFoldDB" id="A0A8J7I8G7"/>
<dbReference type="Proteomes" id="UP000662314">
    <property type="component" value="Unassembled WGS sequence"/>
</dbReference>
<keyword evidence="1" id="KW-0175">Coiled coil</keyword>
<keyword evidence="4" id="KW-1185">Reference proteome</keyword>
<proteinExistence type="predicted"/>
<evidence type="ECO:0000259" key="2">
    <source>
        <dbReference type="Pfam" id="PF14261"/>
    </source>
</evidence>
<comment type="caution">
    <text evidence="3">The sequence shown here is derived from an EMBL/GenBank/DDBJ whole genome shotgun (WGS) entry which is preliminary data.</text>
</comment>
<feature type="coiled-coil region" evidence="1">
    <location>
        <begin position="257"/>
        <end position="284"/>
    </location>
</feature>
<dbReference type="InterPro" id="IPR025587">
    <property type="entry name" value="DUF4351"/>
</dbReference>
<evidence type="ECO:0000313" key="4">
    <source>
        <dbReference type="Proteomes" id="UP000662314"/>
    </source>
</evidence>
<dbReference type="Pfam" id="PF11103">
    <property type="entry name" value="DUF2887"/>
    <property type="match status" value="2"/>
</dbReference>